<dbReference type="PROSITE" id="PS50082">
    <property type="entry name" value="WD_REPEATS_2"/>
    <property type="match status" value="2"/>
</dbReference>
<dbReference type="Proteomes" id="UP001642464">
    <property type="component" value="Unassembled WGS sequence"/>
</dbReference>
<dbReference type="SUPFAM" id="SSF50978">
    <property type="entry name" value="WD40 repeat-like"/>
    <property type="match status" value="2"/>
</dbReference>
<protein>
    <submittedName>
        <fullName evidence="3">Uncharacterized WD repeat-containing protein alr2800</fullName>
    </submittedName>
</protein>
<evidence type="ECO:0000256" key="2">
    <source>
        <dbReference type="PROSITE-ProRule" id="PRU00221"/>
    </source>
</evidence>
<evidence type="ECO:0000313" key="3">
    <source>
        <dbReference type="EMBL" id="CAK9050531.1"/>
    </source>
</evidence>
<organism evidence="3 4">
    <name type="scientific">Durusdinium trenchii</name>
    <dbReference type="NCBI Taxonomy" id="1381693"/>
    <lineage>
        <taxon>Eukaryota</taxon>
        <taxon>Sar</taxon>
        <taxon>Alveolata</taxon>
        <taxon>Dinophyceae</taxon>
        <taxon>Suessiales</taxon>
        <taxon>Symbiodiniaceae</taxon>
        <taxon>Durusdinium</taxon>
    </lineage>
</organism>
<gene>
    <name evidence="3" type="ORF">SCF082_LOCUS27852</name>
</gene>
<proteinExistence type="predicted"/>
<name>A0ABP0MGD2_9DINO</name>
<dbReference type="PANTHER" id="PTHR44324">
    <property type="entry name" value="WD40 REPEAT DOMAIN 95"/>
    <property type="match status" value="1"/>
</dbReference>
<evidence type="ECO:0000256" key="1">
    <source>
        <dbReference type="ARBA" id="ARBA00022737"/>
    </source>
</evidence>
<reference evidence="3 4" key="1">
    <citation type="submission" date="2024-02" db="EMBL/GenBank/DDBJ databases">
        <authorList>
            <person name="Chen Y."/>
            <person name="Shah S."/>
            <person name="Dougan E. K."/>
            <person name="Thang M."/>
            <person name="Chan C."/>
        </authorList>
    </citation>
    <scope>NUCLEOTIDE SEQUENCE [LARGE SCALE GENOMIC DNA]</scope>
</reference>
<dbReference type="InterPro" id="IPR015943">
    <property type="entry name" value="WD40/YVTN_repeat-like_dom_sf"/>
</dbReference>
<feature type="repeat" description="WD" evidence="2">
    <location>
        <begin position="268"/>
        <end position="309"/>
    </location>
</feature>
<dbReference type="InterPro" id="IPR051242">
    <property type="entry name" value="WD-EF-hand_domain"/>
</dbReference>
<dbReference type="InterPro" id="IPR036322">
    <property type="entry name" value="WD40_repeat_dom_sf"/>
</dbReference>
<dbReference type="PANTHER" id="PTHR44324:SF4">
    <property type="entry name" value="WD40 REPEAT DOMAIN 95"/>
    <property type="match status" value="1"/>
</dbReference>
<feature type="non-terminal residue" evidence="3">
    <location>
        <position position="638"/>
    </location>
</feature>
<dbReference type="Gene3D" id="2.130.10.10">
    <property type="entry name" value="YVTN repeat-like/Quinoprotein amine dehydrogenase"/>
    <property type="match status" value="2"/>
</dbReference>
<dbReference type="SMART" id="SM00320">
    <property type="entry name" value="WD40"/>
    <property type="match status" value="5"/>
</dbReference>
<dbReference type="Pfam" id="PF00400">
    <property type="entry name" value="WD40"/>
    <property type="match status" value="2"/>
</dbReference>
<comment type="caution">
    <text evidence="3">The sequence shown here is derived from an EMBL/GenBank/DDBJ whole genome shotgun (WGS) entry which is preliminary data.</text>
</comment>
<evidence type="ECO:0000313" key="4">
    <source>
        <dbReference type="Proteomes" id="UP001642464"/>
    </source>
</evidence>
<dbReference type="EMBL" id="CAXAMM010021746">
    <property type="protein sequence ID" value="CAK9050531.1"/>
    <property type="molecule type" value="Genomic_DNA"/>
</dbReference>
<keyword evidence="4" id="KW-1185">Reference proteome</keyword>
<accession>A0ABP0MGD2</accession>
<keyword evidence="2" id="KW-0853">WD repeat</keyword>
<feature type="repeat" description="WD" evidence="2">
    <location>
        <begin position="481"/>
        <end position="522"/>
    </location>
</feature>
<sequence>MSVTFWAVTTGIKEFGNDGLVLQAERTNMRNLKFGKKCKPDGLKPSDWGRIEFGQAFQNQLNEPPAGPPALLTTIQTTRNEKGLPSNSKPWLTVAVKEVRTDHAKVALHMSETSRYGKVTKREQVGWIAVKQGIYPDFFLSTGPTTVVALKSARVVSGMDNPGNPELPLGTTLQGGIALALVSQSTRRGGKGDDGGWARVLEATRQYVSVAIDEDQTCDKERNHGSEEVSLVVFGRAVRNSRRRREAFNAVKCCDASTKHAFGVRLLNYGHTHALCGVSIVPGTPQILSADVAGTFRLWDMRSFRCVQSFGGNETTLNDLNTFCTMPPHHRVAAGASRVILHDYMDEWGGESVTDTGGVTDALYNPTVGEFYTVSKQTVKTWNANTGVLFKVLRDITQDEITAACVSDNGRKIYLGDSKGRVQSFGLQNGAPLSVFDQHPTDISCLTIWKGTNKVFSSSWDGTVKIHTDEGSRSPQLKAEFKNHRDGVTCLRCSPELLLLASGGTDMQVVLYDLKTMKYENALARFQHVIAAVDFLPKRCLLIVADQGGHLSFWRMRPHPEQWTCIFHFRNLPIINGVLPSVTEMPPAAPAVPVCALRVSEEQLSLPSEEGGEEEIIEPPLIYTADSKGVLRVWTVSA</sequence>
<keyword evidence="1" id="KW-0677">Repeat</keyword>
<dbReference type="InterPro" id="IPR001680">
    <property type="entry name" value="WD40_rpt"/>
</dbReference>